<dbReference type="Proteomes" id="UP001321760">
    <property type="component" value="Unassembled WGS sequence"/>
</dbReference>
<keyword evidence="3" id="KW-1185">Reference proteome</keyword>
<evidence type="ECO:0000313" key="2">
    <source>
        <dbReference type="EMBL" id="KAK4453734.1"/>
    </source>
</evidence>
<feature type="chain" id="PRO_5043888801" description="Secreted protein" evidence="1">
    <location>
        <begin position="20"/>
        <end position="118"/>
    </location>
</feature>
<feature type="signal peptide" evidence="1">
    <location>
        <begin position="1"/>
        <end position="19"/>
    </location>
</feature>
<reference evidence="2" key="1">
    <citation type="journal article" date="2023" name="Mol. Phylogenet. Evol.">
        <title>Genome-scale phylogeny and comparative genomics of the fungal order Sordariales.</title>
        <authorList>
            <person name="Hensen N."/>
            <person name="Bonometti L."/>
            <person name="Westerberg I."/>
            <person name="Brannstrom I.O."/>
            <person name="Guillou S."/>
            <person name="Cros-Aarteil S."/>
            <person name="Calhoun S."/>
            <person name="Haridas S."/>
            <person name="Kuo A."/>
            <person name="Mondo S."/>
            <person name="Pangilinan J."/>
            <person name="Riley R."/>
            <person name="LaButti K."/>
            <person name="Andreopoulos B."/>
            <person name="Lipzen A."/>
            <person name="Chen C."/>
            <person name="Yan M."/>
            <person name="Daum C."/>
            <person name="Ng V."/>
            <person name="Clum A."/>
            <person name="Steindorff A."/>
            <person name="Ohm R.A."/>
            <person name="Martin F."/>
            <person name="Silar P."/>
            <person name="Natvig D.O."/>
            <person name="Lalanne C."/>
            <person name="Gautier V."/>
            <person name="Ament-Velasquez S.L."/>
            <person name="Kruys A."/>
            <person name="Hutchinson M.I."/>
            <person name="Powell A.J."/>
            <person name="Barry K."/>
            <person name="Miller A.N."/>
            <person name="Grigoriev I.V."/>
            <person name="Debuchy R."/>
            <person name="Gladieux P."/>
            <person name="Hiltunen Thoren M."/>
            <person name="Johannesson H."/>
        </authorList>
    </citation>
    <scope>NUCLEOTIDE SEQUENCE</scope>
    <source>
        <strain evidence="2">PSN243</strain>
    </source>
</reference>
<gene>
    <name evidence="2" type="ORF">QBC34DRAFT_192420</name>
</gene>
<evidence type="ECO:0000256" key="1">
    <source>
        <dbReference type="SAM" id="SignalP"/>
    </source>
</evidence>
<evidence type="ECO:0000313" key="3">
    <source>
        <dbReference type="Proteomes" id="UP001321760"/>
    </source>
</evidence>
<reference evidence="2" key="2">
    <citation type="submission" date="2023-05" db="EMBL/GenBank/DDBJ databases">
        <authorList>
            <consortium name="Lawrence Berkeley National Laboratory"/>
            <person name="Steindorff A."/>
            <person name="Hensen N."/>
            <person name="Bonometti L."/>
            <person name="Westerberg I."/>
            <person name="Brannstrom I.O."/>
            <person name="Guillou S."/>
            <person name="Cros-Aarteil S."/>
            <person name="Calhoun S."/>
            <person name="Haridas S."/>
            <person name="Kuo A."/>
            <person name="Mondo S."/>
            <person name="Pangilinan J."/>
            <person name="Riley R."/>
            <person name="Labutti K."/>
            <person name="Andreopoulos B."/>
            <person name="Lipzen A."/>
            <person name="Chen C."/>
            <person name="Yanf M."/>
            <person name="Daum C."/>
            <person name="Ng V."/>
            <person name="Clum A."/>
            <person name="Ohm R."/>
            <person name="Martin F."/>
            <person name="Silar P."/>
            <person name="Natvig D."/>
            <person name="Lalanne C."/>
            <person name="Gautier V."/>
            <person name="Ament-Velasquez S.L."/>
            <person name="Kruys A."/>
            <person name="Hutchinson M.I."/>
            <person name="Powell A.J."/>
            <person name="Barry K."/>
            <person name="Miller A.N."/>
            <person name="Grigoriev I.V."/>
            <person name="Debuchy R."/>
            <person name="Gladieux P."/>
            <person name="Thoren M.H."/>
            <person name="Johannesson H."/>
        </authorList>
    </citation>
    <scope>NUCLEOTIDE SEQUENCE</scope>
    <source>
        <strain evidence="2">PSN243</strain>
    </source>
</reference>
<sequence length="118" mass="12700">MKCVVACLTAVDFVTVAWQSETCLCVDNHVFLLSQLAAVGIRQTCKSVLNSHPYVNGNGVCSIQRRNTKTFSTKSTNPNPSHGICPSVEGNHTCELNNLRSQKSKTTVPIRPIAGALA</sequence>
<keyword evidence="1" id="KW-0732">Signal</keyword>
<organism evidence="2 3">
    <name type="scientific">Podospora aff. communis PSN243</name>
    <dbReference type="NCBI Taxonomy" id="3040156"/>
    <lineage>
        <taxon>Eukaryota</taxon>
        <taxon>Fungi</taxon>
        <taxon>Dikarya</taxon>
        <taxon>Ascomycota</taxon>
        <taxon>Pezizomycotina</taxon>
        <taxon>Sordariomycetes</taxon>
        <taxon>Sordariomycetidae</taxon>
        <taxon>Sordariales</taxon>
        <taxon>Podosporaceae</taxon>
        <taxon>Podospora</taxon>
    </lineage>
</organism>
<name>A0AAV9H0K7_9PEZI</name>
<accession>A0AAV9H0K7</accession>
<comment type="caution">
    <text evidence="2">The sequence shown here is derived from an EMBL/GenBank/DDBJ whole genome shotgun (WGS) entry which is preliminary data.</text>
</comment>
<protein>
    <recommendedName>
        <fullName evidence="4">Secreted protein</fullName>
    </recommendedName>
</protein>
<proteinExistence type="predicted"/>
<evidence type="ECO:0008006" key="4">
    <source>
        <dbReference type="Google" id="ProtNLM"/>
    </source>
</evidence>
<dbReference type="EMBL" id="MU865919">
    <property type="protein sequence ID" value="KAK4453734.1"/>
    <property type="molecule type" value="Genomic_DNA"/>
</dbReference>
<dbReference type="AlphaFoldDB" id="A0AAV9H0K7"/>